<feature type="compositionally biased region" description="Basic residues" evidence="1">
    <location>
        <begin position="17"/>
        <end position="28"/>
    </location>
</feature>
<feature type="region of interest" description="Disordered" evidence="1">
    <location>
        <begin position="1"/>
        <end position="81"/>
    </location>
</feature>
<feature type="compositionally biased region" description="Basic and acidic residues" evidence="1">
    <location>
        <begin position="29"/>
        <end position="38"/>
    </location>
</feature>
<dbReference type="Proteomes" id="UP000017836">
    <property type="component" value="Unassembled WGS sequence"/>
</dbReference>
<sequence length="114" mass="13371">MSGHESLEPDSSQKWRGGSHRKKKKRARPERTTGEHRSYGKGYTMHARRRIVTGKRSLAPRARAKDAAKRREKKKDYRLSESRLTPCGEQYIVVRSAVYRHAKKRLRMEDKILP</sequence>
<dbReference type="HOGENOM" id="CLU_2124423_0_0_1"/>
<feature type="compositionally biased region" description="Basic and acidic residues" evidence="1">
    <location>
        <begin position="1"/>
        <end position="13"/>
    </location>
</feature>
<dbReference type="Gramene" id="ERN18155">
    <property type="protein sequence ID" value="ERN18155"/>
    <property type="gene ID" value="AMTR_s00054p00139320"/>
</dbReference>
<evidence type="ECO:0000313" key="3">
    <source>
        <dbReference type="Proteomes" id="UP000017836"/>
    </source>
</evidence>
<protein>
    <submittedName>
        <fullName evidence="2">Uncharacterized protein</fullName>
    </submittedName>
</protein>
<reference evidence="3" key="1">
    <citation type="journal article" date="2013" name="Science">
        <title>The Amborella genome and the evolution of flowering plants.</title>
        <authorList>
            <consortium name="Amborella Genome Project"/>
        </authorList>
    </citation>
    <scope>NUCLEOTIDE SEQUENCE [LARGE SCALE GENOMIC DNA]</scope>
</reference>
<dbReference type="AlphaFoldDB" id="U5D7F3"/>
<proteinExistence type="predicted"/>
<keyword evidence="3" id="KW-1185">Reference proteome</keyword>
<feature type="compositionally biased region" description="Basic and acidic residues" evidence="1">
    <location>
        <begin position="63"/>
        <end position="81"/>
    </location>
</feature>
<accession>U5D7F3</accession>
<gene>
    <name evidence="2" type="ORF">AMTR_s00054p00139320</name>
</gene>
<dbReference type="EMBL" id="KI392271">
    <property type="protein sequence ID" value="ERN18155.1"/>
    <property type="molecule type" value="Genomic_DNA"/>
</dbReference>
<organism evidence="2 3">
    <name type="scientific">Amborella trichopoda</name>
    <dbReference type="NCBI Taxonomy" id="13333"/>
    <lineage>
        <taxon>Eukaryota</taxon>
        <taxon>Viridiplantae</taxon>
        <taxon>Streptophyta</taxon>
        <taxon>Embryophyta</taxon>
        <taxon>Tracheophyta</taxon>
        <taxon>Spermatophyta</taxon>
        <taxon>Magnoliopsida</taxon>
        <taxon>Amborellales</taxon>
        <taxon>Amborellaceae</taxon>
        <taxon>Amborella</taxon>
    </lineage>
</organism>
<name>U5D7F3_AMBTC</name>
<evidence type="ECO:0000313" key="2">
    <source>
        <dbReference type="EMBL" id="ERN18155.1"/>
    </source>
</evidence>
<evidence type="ECO:0000256" key="1">
    <source>
        <dbReference type="SAM" id="MobiDB-lite"/>
    </source>
</evidence>